<feature type="region of interest" description="Disordered" evidence="4">
    <location>
        <begin position="207"/>
        <end position="268"/>
    </location>
</feature>
<sequence length="369" mass="40566">MRRSQNSPSSFANGFSSPSPDPGSSGGGESGGFLPFSNSLTAMLGASRRKRPGGRAMADGRGTIKVDLPNQQRTVVTIRPGTTVYSSLDKALKVRGLNQDCCVVYRKVGGGRKTITDWETDLVKLEGAELSVEVLEDVPLTMHNFVRKTYFNLAFCDFCHKFLFYGFRCQTCGYKFHEHCSSKVPTVCVGLALKPVYSYDPWPDPSQWQDSVPTTPTRPSHEPMTPQDSSLHKQPLHSPEAFTFPSVHGDGQRLQRHRSTSTPNVHMVSTISPVDSSMIETEQVSKVEKMKQSILEGINFNRQAPPPLLPPPPFVSSMAPPFYPMPVYPRTFGSVPPPAPGRTRGFTERGKPYKATLLHGFSEATACGN</sequence>
<dbReference type="SMART" id="SM00455">
    <property type="entry name" value="RBD"/>
    <property type="match status" value="1"/>
</dbReference>
<keyword evidence="3" id="KW-0862">Zinc</keyword>
<dbReference type="PROSITE" id="PS50081">
    <property type="entry name" value="ZF_DAG_PE_2"/>
    <property type="match status" value="1"/>
</dbReference>
<reference evidence="8" key="1">
    <citation type="submission" date="2025-08" db="UniProtKB">
        <authorList>
            <consortium name="RefSeq"/>
        </authorList>
    </citation>
    <scope>IDENTIFICATION</scope>
</reference>
<dbReference type="Gene3D" id="3.30.60.20">
    <property type="match status" value="1"/>
</dbReference>
<name>A0ABM1KZ36_GEKJA</name>
<dbReference type="SMART" id="SM00109">
    <property type="entry name" value="C1"/>
    <property type="match status" value="1"/>
</dbReference>
<evidence type="ECO:0000256" key="4">
    <source>
        <dbReference type="SAM" id="MobiDB-lite"/>
    </source>
</evidence>
<protein>
    <recommendedName>
        <fullName evidence="1">non-specific serine/threonine protein kinase</fullName>
        <ecNumber evidence="1">2.7.11.1</ecNumber>
    </recommendedName>
</protein>
<dbReference type="InterPro" id="IPR046349">
    <property type="entry name" value="C1-like_sf"/>
</dbReference>
<evidence type="ECO:0000256" key="1">
    <source>
        <dbReference type="ARBA" id="ARBA00012513"/>
    </source>
</evidence>
<evidence type="ECO:0000259" key="5">
    <source>
        <dbReference type="PROSITE" id="PS50081"/>
    </source>
</evidence>
<dbReference type="InterPro" id="IPR003116">
    <property type="entry name" value="RBD_dom"/>
</dbReference>
<evidence type="ECO:0000259" key="6">
    <source>
        <dbReference type="PROSITE" id="PS50898"/>
    </source>
</evidence>
<dbReference type="CDD" id="cd20870">
    <property type="entry name" value="C1_A_C-Raf"/>
    <property type="match status" value="1"/>
</dbReference>
<dbReference type="GeneID" id="107120717"/>
<keyword evidence="2" id="KW-0479">Metal-binding</keyword>
<keyword evidence="7" id="KW-1185">Reference proteome</keyword>
<dbReference type="CDD" id="cd17133">
    <property type="entry name" value="RBD_ARAF"/>
    <property type="match status" value="1"/>
</dbReference>
<dbReference type="PROSITE" id="PS50898">
    <property type="entry name" value="RBD"/>
    <property type="match status" value="1"/>
</dbReference>
<organism evidence="7 8">
    <name type="scientific">Gekko japonicus</name>
    <name type="common">Schlegel's Japanese gecko</name>
    <dbReference type="NCBI Taxonomy" id="146911"/>
    <lineage>
        <taxon>Eukaryota</taxon>
        <taxon>Metazoa</taxon>
        <taxon>Chordata</taxon>
        <taxon>Craniata</taxon>
        <taxon>Vertebrata</taxon>
        <taxon>Euteleostomi</taxon>
        <taxon>Lepidosauria</taxon>
        <taxon>Squamata</taxon>
        <taxon>Bifurcata</taxon>
        <taxon>Gekkota</taxon>
        <taxon>Gekkonidae</taxon>
        <taxon>Gekkoninae</taxon>
        <taxon>Gekko</taxon>
    </lineage>
</organism>
<evidence type="ECO:0000256" key="2">
    <source>
        <dbReference type="ARBA" id="ARBA00022723"/>
    </source>
</evidence>
<dbReference type="SUPFAM" id="SSF57889">
    <property type="entry name" value="Cysteine-rich domain"/>
    <property type="match status" value="1"/>
</dbReference>
<evidence type="ECO:0000313" key="8">
    <source>
        <dbReference type="RefSeq" id="XP_015278973.1"/>
    </source>
</evidence>
<feature type="compositionally biased region" description="Polar residues" evidence="4">
    <location>
        <begin position="1"/>
        <end position="13"/>
    </location>
</feature>
<dbReference type="EC" id="2.7.11.1" evidence="1"/>
<feature type="compositionally biased region" description="Polar residues" evidence="4">
    <location>
        <begin position="207"/>
        <end position="218"/>
    </location>
</feature>
<gene>
    <name evidence="8" type="primary">LOC107120717</name>
</gene>
<dbReference type="Proteomes" id="UP000694871">
    <property type="component" value="Unplaced"/>
</dbReference>
<dbReference type="Pfam" id="PF00130">
    <property type="entry name" value="C1_1"/>
    <property type="match status" value="1"/>
</dbReference>
<dbReference type="Gene3D" id="3.10.20.90">
    <property type="entry name" value="Phosphatidylinositol 3-kinase Catalytic Subunit, Chain A, domain 1"/>
    <property type="match status" value="1"/>
</dbReference>
<feature type="domain" description="RBD" evidence="6">
    <location>
        <begin position="62"/>
        <end position="135"/>
    </location>
</feature>
<evidence type="ECO:0000313" key="7">
    <source>
        <dbReference type="Proteomes" id="UP000694871"/>
    </source>
</evidence>
<dbReference type="RefSeq" id="XP_015278973.1">
    <property type="nucleotide sequence ID" value="XM_015423487.1"/>
</dbReference>
<dbReference type="PROSITE" id="PS00479">
    <property type="entry name" value="ZF_DAG_PE_1"/>
    <property type="match status" value="1"/>
</dbReference>
<feature type="domain" description="Phorbol-ester/DAG-type" evidence="5">
    <location>
        <begin position="142"/>
        <end position="188"/>
    </location>
</feature>
<dbReference type="InterPro" id="IPR029071">
    <property type="entry name" value="Ubiquitin-like_domsf"/>
</dbReference>
<dbReference type="InterPro" id="IPR020454">
    <property type="entry name" value="DAG/PE-bd"/>
</dbReference>
<proteinExistence type="predicted"/>
<accession>A0ABM1KZ36</accession>
<dbReference type="InterPro" id="IPR002219">
    <property type="entry name" value="PKC_DAG/PE"/>
</dbReference>
<dbReference type="SUPFAM" id="SSF54236">
    <property type="entry name" value="Ubiquitin-like"/>
    <property type="match status" value="1"/>
</dbReference>
<dbReference type="PRINTS" id="PR00008">
    <property type="entry name" value="DAGPEDOMAIN"/>
</dbReference>
<evidence type="ECO:0000256" key="3">
    <source>
        <dbReference type="ARBA" id="ARBA00022833"/>
    </source>
</evidence>
<feature type="region of interest" description="Disordered" evidence="4">
    <location>
        <begin position="1"/>
        <end position="32"/>
    </location>
</feature>
<dbReference type="Pfam" id="PF02196">
    <property type="entry name" value="RBD"/>
    <property type="match status" value="1"/>
</dbReference>